<dbReference type="PROSITE" id="PS50011">
    <property type="entry name" value="PROTEIN_KINASE_DOM"/>
    <property type="match status" value="1"/>
</dbReference>
<dbReference type="GO" id="GO:0016301">
    <property type="term" value="F:kinase activity"/>
    <property type="evidence" value="ECO:0007669"/>
    <property type="project" value="UniProtKB-KW"/>
</dbReference>
<dbReference type="Gene3D" id="3.30.200.20">
    <property type="entry name" value="Phosphorylase Kinase, domain 1"/>
    <property type="match status" value="1"/>
</dbReference>
<sequence length="818" mass="94218">MEKSCKTCGHPLYEGECNHCPPLEETTLLNESPSSNDETTLLSKEDQGTLDPTILLEDEEHTDSTELLDSQAISEESDTPIPHNHLSHDKGEILFDRYKILSILGKGGMGTVYLTEDQKLDGKQWAVKETLMRKEDYQEFVDEAKMLVDLEHANLPNIIDYYPPDQDGRTYLVMDYIKGETLGEKFEERFSLPYHQVIKYGIQICKLLDYLHSHKPTPIIYRDLKPSNVMIDENDNVQLIDFGIARKYKDGKQADTVQMGTYGFASPEQFENIQTDHRTDLYSLGAMIYYLLSGGKYMYSSQEPLHILNKDVPEELSKIVQLLVKPDMRERYQHAKDVKDDLSKLRSTGELSAKKEAKRLAKEHKKRVRQEKWTRFKKQTKKWSLITASVLLVGAVLFGTYTYTAAKYNKDATIEQFEQAIIEEDKETLKDLLVSEDQRLKIRDQEINVFLDYLEHDPTYMDDLISGLEDLTDQQISLSNAAKASSKEPRKDLPFTFVKGDKKYVVIDTFKLQVSPKYITVHANLANTKILLNDKEVANTPSENYSQDFGPFMPGLYSVEAEWTSEYATLQDQQTIELFNTSEEKMMANFNLSGYFIELNSNYEEAKVFINDEDTRLLVKDSQQFGPVQGNGSQKVHTEVTLPWGTVKSDEVTVKGQSIIDLPIVPLTDELKHELMKVTNEYASSVVKSYTSNDASQLKHSSQDVFLTHKERLETYKDENQTWKGQLIKTSYDLNSFDLYQNGQDEYEVMAKASIMNNEVISKEDETEEPTLTEDHYSIIYRYDKEQSKWLIKEMDKMDSYHPLAPKVYSFESKDTEI</sequence>
<evidence type="ECO:0000256" key="9">
    <source>
        <dbReference type="SAM" id="Phobius"/>
    </source>
</evidence>
<dbReference type="EC" id="2.7.11.1" evidence="2"/>
<dbReference type="InterPro" id="IPR054529">
    <property type="entry name" value="TcaA_2nd"/>
</dbReference>
<dbReference type="EMBL" id="CP126446">
    <property type="protein sequence ID" value="WIF97756.1"/>
    <property type="molecule type" value="Genomic_DNA"/>
</dbReference>
<dbReference type="PANTHER" id="PTHR43671:SF13">
    <property type="entry name" value="SERINE_THREONINE-PROTEIN KINASE NEK2"/>
    <property type="match status" value="1"/>
</dbReference>
<feature type="domain" description="Protein kinase" evidence="10">
    <location>
        <begin position="98"/>
        <end position="451"/>
    </location>
</feature>
<dbReference type="Gene3D" id="1.10.510.10">
    <property type="entry name" value="Transferase(Phosphotransferase) domain 1"/>
    <property type="match status" value="1"/>
</dbReference>
<keyword evidence="4 7" id="KW-0547">Nucleotide-binding</keyword>
<feature type="binding site" evidence="7">
    <location>
        <position position="128"/>
    </location>
    <ligand>
        <name>ATP</name>
        <dbReference type="ChEBI" id="CHEBI:30616"/>
    </ligand>
</feature>
<evidence type="ECO:0000256" key="3">
    <source>
        <dbReference type="ARBA" id="ARBA00022679"/>
    </source>
</evidence>
<keyword evidence="3" id="KW-0808">Transferase</keyword>
<dbReference type="InterPro" id="IPR056902">
    <property type="entry name" value="NTF2_YvbJ"/>
</dbReference>
<evidence type="ECO:0000256" key="1">
    <source>
        <dbReference type="ARBA" id="ARBA00010886"/>
    </source>
</evidence>
<keyword evidence="9" id="KW-0812">Transmembrane</keyword>
<keyword evidence="12" id="KW-1185">Reference proteome</keyword>
<feature type="compositionally biased region" description="Polar residues" evidence="8">
    <location>
        <begin position="28"/>
        <end position="42"/>
    </location>
</feature>
<dbReference type="RefSeq" id="WP_231417859.1">
    <property type="nucleotide sequence ID" value="NZ_CP126446.1"/>
</dbReference>
<feature type="transmembrane region" description="Helical" evidence="9">
    <location>
        <begin position="383"/>
        <end position="403"/>
    </location>
</feature>
<dbReference type="PROSITE" id="PS00107">
    <property type="entry name" value="PROTEIN_KINASE_ATP"/>
    <property type="match status" value="1"/>
</dbReference>
<evidence type="ECO:0000256" key="5">
    <source>
        <dbReference type="ARBA" id="ARBA00022777"/>
    </source>
</evidence>
<dbReference type="CDD" id="cd14014">
    <property type="entry name" value="STKc_PknB_like"/>
    <property type="match status" value="1"/>
</dbReference>
<dbReference type="InterPro" id="IPR011009">
    <property type="entry name" value="Kinase-like_dom_sf"/>
</dbReference>
<dbReference type="Pfam" id="PF22813">
    <property type="entry name" value="TcaA_2nd"/>
    <property type="match status" value="1"/>
</dbReference>
<keyword evidence="6 7" id="KW-0067">ATP-binding</keyword>
<dbReference type="Pfam" id="PF00069">
    <property type="entry name" value="Pkinase"/>
    <property type="match status" value="1"/>
</dbReference>
<dbReference type="SMART" id="SM00220">
    <property type="entry name" value="S_TKc"/>
    <property type="match status" value="1"/>
</dbReference>
<keyword evidence="5 11" id="KW-0418">Kinase</keyword>
<evidence type="ECO:0000256" key="7">
    <source>
        <dbReference type="PROSITE-ProRule" id="PRU10141"/>
    </source>
</evidence>
<name>A0ABY8UYC0_9BACI</name>
<dbReference type="InterPro" id="IPR000719">
    <property type="entry name" value="Prot_kinase_dom"/>
</dbReference>
<evidence type="ECO:0000256" key="8">
    <source>
        <dbReference type="SAM" id="MobiDB-lite"/>
    </source>
</evidence>
<dbReference type="PANTHER" id="PTHR43671">
    <property type="entry name" value="SERINE/THREONINE-PROTEIN KINASE NEK"/>
    <property type="match status" value="1"/>
</dbReference>
<dbReference type="InterPro" id="IPR008271">
    <property type="entry name" value="Ser/Thr_kinase_AS"/>
</dbReference>
<keyword evidence="9" id="KW-1133">Transmembrane helix</keyword>
<dbReference type="InterPro" id="IPR050660">
    <property type="entry name" value="NEK_Ser/Thr_kinase"/>
</dbReference>
<evidence type="ECO:0000259" key="10">
    <source>
        <dbReference type="PROSITE" id="PS50011"/>
    </source>
</evidence>
<dbReference type="InterPro" id="IPR017441">
    <property type="entry name" value="Protein_kinase_ATP_BS"/>
</dbReference>
<dbReference type="PROSITE" id="PS00108">
    <property type="entry name" value="PROTEIN_KINASE_ST"/>
    <property type="match status" value="1"/>
</dbReference>
<comment type="similarity">
    <text evidence="1">Belongs to the protein kinase superfamily. NEK Ser/Thr protein kinase family. NIMA subfamily.</text>
</comment>
<proteinExistence type="inferred from homology"/>
<evidence type="ECO:0000256" key="6">
    <source>
        <dbReference type="ARBA" id="ARBA00022840"/>
    </source>
</evidence>
<dbReference type="InterPro" id="IPR054530">
    <property type="entry name" value="TcaA_4th"/>
</dbReference>
<gene>
    <name evidence="11" type="ORF">QNI29_18840</name>
</gene>
<dbReference type="Pfam" id="PF25155">
    <property type="entry name" value="NTF2_YvbJ"/>
    <property type="match status" value="1"/>
</dbReference>
<evidence type="ECO:0000256" key="2">
    <source>
        <dbReference type="ARBA" id="ARBA00012513"/>
    </source>
</evidence>
<evidence type="ECO:0000313" key="11">
    <source>
        <dbReference type="EMBL" id="WIF97756.1"/>
    </source>
</evidence>
<organism evidence="11 12">
    <name type="scientific">Pontibacillus chungwhensis</name>
    <dbReference type="NCBI Taxonomy" id="265426"/>
    <lineage>
        <taxon>Bacteria</taxon>
        <taxon>Bacillati</taxon>
        <taxon>Bacillota</taxon>
        <taxon>Bacilli</taxon>
        <taxon>Bacillales</taxon>
        <taxon>Bacillaceae</taxon>
        <taxon>Pontibacillus</taxon>
    </lineage>
</organism>
<dbReference type="SUPFAM" id="SSF56112">
    <property type="entry name" value="Protein kinase-like (PK-like)"/>
    <property type="match status" value="1"/>
</dbReference>
<dbReference type="Pfam" id="PF22820">
    <property type="entry name" value="TcaA_3rd_4th"/>
    <property type="match status" value="2"/>
</dbReference>
<protein>
    <recommendedName>
        <fullName evidence="2">non-specific serine/threonine protein kinase</fullName>
        <ecNumber evidence="2">2.7.11.1</ecNumber>
    </recommendedName>
</protein>
<dbReference type="Proteomes" id="UP001236652">
    <property type="component" value="Chromosome"/>
</dbReference>
<accession>A0ABY8UYC0</accession>
<evidence type="ECO:0000256" key="4">
    <source>
        <dbReference type="ARBA" id="ARBA00022741"/>
    </source>
</evidence>
<evidence type="ECO:0000313" key="12">
    <source>
        <dbReference type="Proteomes" id="UP001236652"/>
    </source>
</evidence>
<feature type="region of interest" description="Disordered" evidence="8">
    <location>
        <begin position="28"/>
        <end position="48"/>
    </location>
</feature>
<keyword evidence="9" id="KW-0472">Membrane</keyword>
<reference evidence="11 12" key="1">
    <citation type="submission" date="2023-05" db="EMBL/GenBank/DDBJ databases">
        <title>Comparative genomics reveals the evidence of polycyclic aromatic hydrocarbons degradation in moderately halophilic genus Pontibacillus.</title>
        <authorList>
            <person name="Yang H."/>
            <person name="Qian Z."/>
        </authorList>
    </citation>
    <scope>NUCLEOTIDE SEQUENCE [LARGE SCALE GENOMIC DNA]</scope>
    <source>
        <strain evidence="12">HN14</strain>
    </source>
</reference>